<evidence type="ECO:0000313" key="3">
    <source>
        <dbReference type="Proteomes" id="UP000184532"/>
    </source>
</evidence>
<dbReference type="RefSeq" id="WP_073176906.1">
    <property type="nucleotide sequence ID" value="NZ_FQWL01000001.1"/>
</dbReference>
<dbReference type="OrthoDB" id="595091at2"/>
<reference evidence="3" key="1">
    <citation type="submission" date="2016-11" db="EMBL/GenBank/DDBJ databases">
        <authorList>
            <person name="Varghese N."/>
            <person name="Submissions S."/>
        </authorList>
    </citation>
    <scope>NUCLEOTIDE SEQUENCE [LARGE SCALE GENOMIC DNA]</scope>
    <source>
        <strain evidence="3">DSM 22638</strain>
    </source>
</reference>
<dbReference type="SUPFAM" id="SSF53474">
    <property type="entry name" value="alpha/beta-Hydrolases"/>
    <property type="match status" value="1"/>
</dbReference>
<sequence>MEKTVSYTSKNTYKTLNTLTTRTKNIWLVFHGIGYLSRYFIKHFEHLDAEENYIIAPQAPSKYYLKNEYKYVGASWLTKENTAMETENVLGYIDAVIEAEKLSSHTNLILFGFSQGVSVAIRWMVRRQIKCSALVLYAGGIPNELKKEDLNFVDWDSTRVKIVFGDSDEFLNEKRRALEQIKIESLFRGKAELITFQGGHEIKPELIKTIL</sequence>
<feature type="domain" description="Phospholipase/carboxylesterase/thioesterase" evidence="1">
    <location>
        <begin position="23"/>
        <end position="209"/>
    </location>
</feature>
<gene>
    <name evidence="2" type="ORF">SAMN04488116_1083</name>
</gene>
<protein>
    <submittedName>
        <fullName evidence="2">Predicted esterase</fullName>
    </submittedName>
</protein>
<proteinExistence type="predicted"/>
<dbReference type="EMBL" id="FQWL01000001">
    <property type="protein sequence ID" value="SHG34759.1"/>
    <property type="molecule type" value="Genomic_DNA"/>
</dbReference>
<dbReference type="Gene3D" id="3.40.50.1820">
    <property type="entry name" value="alpha/beta hydrolase"/>
    <property type="match status" value="1"/>
</dbReference>
<name>A0A1M5J377_9FLAO</name>
<dbReference type="Proteomes" id="UP000184532">
    <property type="component" value="Unassembled WGS sequence"/>
</dbReference>
<accession>A0A1M5J377</accession>
<dbReference type="STRING" id="570519.SAMN04488116_1083"/>
<keyword evidence="3" id="KW-1185">Reference proteome</keyword>
<evidence type="ECO:0000259" key="1">
    <source>
        <dbReference type="Pfam" id="PF02230"/>
    </source>
</evidence>
<dbReference type="Pfam" id="PF02230">
    <property type="entry name" value="Abhydrolase_2"/>
    <property type="match status" value="1"/>
</dbReference>
<dbReference type="InterPro" id="IPR029058">
    <property type="entry name" value="AB_hydrolase_fold"/>
</dbReference>
<dbReference type="AlphaFoldDB" id="A0A1M5J377"/>
<evidence type="ECO:0000313" key="2">
    <source>
        <dbReference type="EMBL" id="SHG34759.1"/>
    </source>
</evidence>
<dbReference type="InterPro" id="IPR003140">
    <property type="entry name" value="PLipase/COase/thioEstase"/>
</dbReference>
<organism evidence="2 3">
    <name type="scientific">Flagellimonas flava</name>
    <dbReference type="NCBI Taxonomy" id="570519"/>
    <lineage>
        <taxon>Bacteria</taxon>
        <taxon>Pseudomonadati</taxon>
        <taxon>Bacteroidota</taxon>
        <taxon>Flavobacteriia</taxon>
        <taxon>Flavobacteriales</taxon>
        <taxon>Flavobacteriaceae</taxon>
        <taxon>Flagellimonas</taxon>
    </lineage>
</organism>
<dbReference type="GO" id="GO:0016787">
    <property type="term" value="F:hydrolase activity"/>
    <property type="evidence" value="ECO:0007669"/>
    <property type="project" value="InterPro"/>
</dbReference>